<dbReference type="Proteomes" id="UP001553031">
    <property type="component" value="Unassembled WGS sequence"/>
</dbReference>
<dbReference type="EMBL" id="JBFBLL010000006">
    <property type="protein sequence ID" value="MEV8158442.1"/>
    <property type="molecule type" value="Genomic_DNA"/>
</dbReference>
<dbReference type="InterPro" id="IPR025948">
    <property type="entry name" value="HTH-like_dom"/>
</dbReference>
<protein>
    <submittedName>
        <fullName evidence="2">IS3 family transposase</fullName>
    </submittedName>
</protein>
<evidence type="ECO:0000313" key="3">
    <source>
        <dbReference type="Proteomes" id="UP001553031"/>
    </source>
</evidence>
<keyword evidence="3" id="KW-1185">Reference proteome</keyword>
<proteinExistence type="predicted"/>
<gene>
    <name evidence="2" type="ORF">AB0O96_09595</name>
</gene>
<reference evidence="2 3" key="1">
    <citation type="submission" date="2024-06" db="EMBL/GenBank/DDBJ databases">
        <title>The Natural Products Discovery Center: Release of the First 8490 Sequenced Strains for Exploring Actinobacteria Biosynthetic Diversity.</title>
        <authorList>
            <person name="Kalkreuter E."/>
            <person name="Kautsar S.A."/>
            <person name="Yang D."/>
            <person name="Bader C.D."/>
            <person name="Teijaro C.N."/>
            <person name="Fluegel L."/>
            <person name="Davis C.M."/>
            <person name="Simpson J.R."/>
            <person name="Lauterbach L."/>
            <person name="Steele A.D."/>
            <person name="Gui C."/>
            <person name="Meng S."/>
            <person name="Li G."/>
            <person name="Viehrig K."/>
            <person name="Ye F."/>
            <person name="Su P."/>
            <person name="Kiefer A.F."/>
            <person name="Nichols A."/>
            <person name="Cepeda A.J."/>
            <person name="Yan W."/>
            <person name="Fan B."/>
            <person name="Jiang Y."/>
            <person name="Adhikari A."/>
            <person name="Zheng C.-J."/>
            <person name="Schuster L."/>
            <person name="Cowan T.M."/>
            <person name="Smanski M.J."/>
            <person name="Chevrette M.G."/>
            <person name="De Carvalho L.P.S."/>
            <person name="Shen B."/>
        </authorList>
    </citation>
    <scope>NUCLEOTIDE SEQUENCE [LARGE SCALE GENOMIC DNA]</scope>
    <source>
        <strain evidence="2 3">NPDC079179</strain>
    </source>
</reference>
<evidence type="ECO:0000313" key="2">
    <source>
        <dbReference type="EMBL" id="MEV8158442.1"/>
    </source>
</evidence>
<dbReference type="RefSeq" id="WP_363785251.1">
    <property type="nucleotide sequence ID" value="NZ_BAAARF010000026.1"/>
</dbReference>
<comment type="caution">
    <text evidence="2">The sequence shown here is derived from an EMBL/GenBank/DDBJ whole genome shotgun (WGS) entry which is preliminary data.</text>
</comment>
<feature type="domain" description="HTH-like" evidence="1">
    <location>
        <begin position="4"/>
        <end position="37"/>
    </location>
</feature>
<organism evidence="2 3">
    <name type="scientific">Kocuria salsicia</name>
    <dbReference type="NCBI Taxonomy" id="664639"/>
    <lineage>
        <taxon>Bacteria</taxon>
        <taxon>Bacillati</taxon>
        <taxon>Actinomycetota</taxon>
        <taxon>Actinomycetes</taxon>
        <taxon>Micrococcales</taxon>
        <taxon>Micrococcaceae</taxon>
        <taxon>Kocuria</taxon>
    </lineage>
</organism>
<dbReference type="Pfam" id="PF13276">
    <property type="entry name" value="HTH_21"/>
    <property type="match status" value="1"/>
</dbReference>
<accession>A0ABV3KDF5</accession>
<name>A0ABV3KDF5_9MICC</name>
<evidence type="ECO:0000259" key="1">
    <source>
        <dbReference type="Pfam" id="PF13276"/>
    </source>
</evidence>
<sequence>MLVDIRRVHAKNFGVYGAKKLHAQLRREGVGVARCTVDSRHTCYSDDGVSTHQRRRSVHLVRLVPRAR</sequence>